<comment type="caution">
    <text evidence="1">The sequence shown here is derived from an EMBL/GenBank/DDBJ whole genome shotgun (WGS) entry which is preliminary data.</text>
</comment>
<reference evidence="1 2" key="2">
    <citation type="journal article" date="2022" name="Mol. Ecol. Resour.">
        <title>The genomes of chicory, endive, great burdock and yacon provide insights into Asteraceae paleo-polyploidization history and plant inulin production.</title>
        <authorList>
            <person name="Fan W."/>
            <person name="Wang S."/>
            <person name="Wang H."/>
            <person name="Wang A."/>
            <person name="Jiang F."/>
            <person name="Liu H."/>
            <person name="Zhao H."/>
            <person name="Xu D."/>
            <person name="Zhang Y."/>
        </authorList>
    </citation>
    <scope>NUCLEOTIDE SEQUENCE [LARGE SCALE GENOMIC DNA]</scope>
    <source>
        <strain evidence="2">cv. Yunnan</strain>
        <tissue evidence="1">Leaves</tissue>
    </source>
</reference>
<gene>
    <name evidence="1" type="ORF">L1987_33160</name>
</gene>
<evidence type="ECO:0000313" key="2">
    <source>
        <dbReference type="Proteomes" id="UP001056120"/>
    </source>
</evidence>
<reference evidence="2" key="1">
    <citation type="journal article" date="2022" name="Mol. Ecol. Resour.">
        <title>The genomes of chicory, endive, great burdock and yacon provide insights into Asteraceae palaeo-polyploidization history and plant inulin production.</title>
        <authorList>
            <person name="Fan W."/>
            <person name="Wang S."/>
            <person name="Wang H."/>
            <person name="Wang A."/>
            <person name="Jiang F."/>
            <person name="Liu H."/>
            <person name="Zhao H."/>
            <person name="Xu D."/>
            <person name="Zhang Y."/>
        </authorList>
    </citation>
    <scope>NUCLEOTIDE SEQUENCE [LARGE SCALE GENOMIC DNA]</scope>
    <source>
        <strain evidence="2">cv. Yunnan</strain>
    </source>
</reference>
<accession>A0ACB9HRG7</accession>
<sequence>MAIAITTFAVTRASRPHHWFTIISSSPTVRDDVLGGVGDAISGKVGGEKMLTDYGDGGRNRIKGKRGKNINFYSPLDSHSTNTESIN</sequence>
<protein>
    <submittedName>
        <fullName evidence="1">Uncharacterized protein</fullName>
    </submittedName>
</protein>
<organism evidence="1 2">
    <name type="scientific">Smallanthus sonchifolius</name>
    <dbReference type="NCBI Taxonomy" id="185202"/>
    <lineage>
        <taxon>Eukaryota</taxon>
        <taxon>Viridiplantae</taxon>
        <taxon>Streptophyta</taxon>
        <taxon>Embryophyta</taxon>
        <taxon>Tracheophyta</taxon>
        <taxon>Spermatophyta</taxon>
        <taxon>Magnoliopsida</taxon>
        <taxon>eudicotyledons</taxon>
        <taxon>Gunneridae</taxon>
        <taxon>Pentapetalae</taxon>
        <taxon>asterids</taxon>
        <taxon>campanulids</taxon>
        <taxon>Asterales</taxon>
        <taxon>Asteraceae</taxon>
        <taxon>Asteroideae</taxon>
        <taxon>Heliantheae alliance</taxon>
        <taxon>Millerieae</taxon>
        <taxon>Smallanthus</taxon>
    </lineage>
</organism>
<proteinExistence type="predicted"/>
<name>A0ACB9HRG7_9ASTR</name>
<dbReference type="Proteomes" id="UP001056120">
    <property type="component" value="Linkage Group LG11"/>
</dbReference>
<dbReference type="EMBL" id="CM042028">
    <property type="protein sequence ID" value="KAI3797896.1"/>
    <property type="molecule type" value="Genomic_DNA"/>
</dbReference>
<evidence type="ECO:0000313" key="1">
    <source>
        <dbReference type="EMBL" id="KAI3797896.1"/>
    </source>
</evidence>
<keyword evidence="2" id="KW-1185">Reference proteome</keyword>